<accession>A0ABW4JNI2</accession>
<protein>
    <submittedName>
        <fullName evidence="2">Histidine kinase</fullName>
    </submittedName>
</protein>
<evidence type="ECO:0000259" key="1">
    <source>
        <dbReference type="Pfam" id="PF06580"/>
    </source>
</evidence>
<gene>
    <name evidence="2" type="ORF">ACFSB2_22175</name>
</gene>
<keyword evidence="2" id="KW-0418">Kinase</keyword>
<keyword evidence="2" id="KW-0808">Transferase</keyword>
<dbReference type="InterPro" id="IPR010559">
    <property type="entry name" value="Sig_transdc_His_kin_internal"/>
</dbReference>
<dbReference type="Proteomes" id="UP001597079">
    <property type="component" value="Unassembled WGS sequence"/>
</dbReference>
<organism evidence="2 3">
    <name type="scientific">Alicyclobacillus fodiniaquatilis</name>
    <dbReference type="NCBI Taxonomy" id="1661150"/>
    <lineage>
        <taxon>Bacteria</taxon>
        <taxon>Bacillati</taxon>
        <taxon>Bacillota</taxon>
        <taxon>Bacilli</taxon>
        <taxon>Bacillales</taxon>
        <taxon>Alicyclobacillaceae</taxon>
        <taxon>Alicyclobacillus</taxon>
    </lineage>
</organism>
<feature type="domain" description="Signal transduction histidine kinase internal region" evidence="1">
    <location>
        <begin position="17"/>
        <end position="50"/>
    </location>
</feature>
<evidence type="ECO:0000313" key="2">
    <source>
        <dbReference type="EMBL" id="MFD1677385.1"/>
    </source>
</evidence>
<dbReference type="Pfam" id="PF06580">
    <property type="entry name" value="His_kinase"/>
    <property type="match status" value="1"/>
</dbReference>
<proteinExistence type="predicted"/>
<dbReference type="EMBL" id="JBHUCX010000092">
    <property type="protein sequence ID" value="MFD1677385.1"/>
    <property type="molecule type" value="Genomic_DNA"/>
</dbReference>
<sequence length="52" mass="5774">MGWLSERAATPFAFCGQIKPHFLYNARITISALCDVEPKRAGDVTIELAHNL</sequence>
<dbReference type="RefSeq" id="WP_377945283.1">
    <property type="nucleotide sequence ID" value="NZ_JBHUCX010000092.1"/>
</dbReference>
<reference evidence="3" key="1">
    <citation type="journal article" date="2019" name="Int. J. Syst. Evol. Microbiol.">
        <title>The Global Catalogue of Microorganisms (GCM) 10K type strain sequencing project: providing services to taxonomists for standard genome sequencing and annotation.</title>
        <authorList>
            <consortium name="The Broad Institute Genomics Platform"/>
            <consortium name="The Broad Institute Genome Sequencing Center for Infectious Disease"/>
            <person name="Wu L."/>
            <person name="Ma J."/>
        </authorList>
    </citation>
    <scope>NUCLEOTIDE SEQUENCE [LARGE SCALE GENOMIC DNA]</scope>
    <source>
        <strain evidence="3">CGMCC 1.12286</strain>
    </source>
</reference>
<evidence type="ECO:0000313" key="3">
    <source>
        <dbReference type="Proteomes" id="UP001597079"/>
    </source>
</evidence>
<name>A0ABW4JNI2_9BACL</name>
<keyword evidence="3" id="KW-1185">Reference proteome</keyword>
<comment type="caution">
    <text evidence="2">The sequence shown here is derived from an EMBL/GenBank/DDBJ whole genome shotgun (WGS) entry which is preliminary data.</text>
</comment>
<dbReference type="GO" id="GO:0016301">
    <property type="term" value="F:kinase activity"/>
    <property type="evidence" value="ECO:0007669"/>
    <property type="project" value="UniProtKB-KW"/>
</dbReference>